<name>A0A1H7WXK3_STIAU</name>
<protein>
    <submittedName>
        <fullName evidence="1">Uncharacterized protein</fullName>
    </submittedName>
</protein>
<sequence length="206" mass="22746">MTNSRIEPEVDFGELGATPAVQFWNAMLGAVSSLWQEQFLYLSSLSTSALTAQNPGEVIQKGLLRLAMNWFSLVPFPFEWWTRYTQQVPSVFFVLDQEAQTASPVTVPLPIVLGEQQRISVTKLQKVGGGAFLPGTIFSIECIDRTLLRVKPVSLKQGNGLKEPGLYLGLIYTQNNGERHPLALLCVLHEETETISSPEPGPDSQT</sequence>
<dbReference type="RefSeq" id="WP_143101522.1">
    <property type="nucleotide sequence ID" value="NZ_FOAP01000014.1"/>
</dbReference>
<accession>A0A1H7WXK3</accession>
<keyword evidence="2" id="KW-1185">Reference proteome</keyword>
<dbReference type="EMBL" id="FOAP01000014">
    <property type="protein sequence ID" value="SEM26332.1"/>
    <property type="molecule type" value="Genomic_DNA"/>
</dbReference>
<gene>
    <name evidence="1" type="ORF">SAMN05444354_1148</name>
</gene>
<dbReference type="Proteomes" id="UP000182719">
    <property type="component" value="Unassembled WGS sequence"/>
</dbReference>
<proteinExistence type="predicted"/>
<organism evidence="1 2">
    <name type="scientific">Stigmatella aurantiaca</name>
    <dbReference type="NCBI Taxonomy" id="41"/>
    <lineage>
        <taxon>Bacteria</taxon>
        <taxon>Pseudomonadati</taxon>
        <taxon>Myxococcota</taxon>
        <taxon>Myxococcia</taxon>
        <taxon>Myxococcales</taxon>
        <taxon>Cystobacterineae</taxon>
        <taxon>Archangiaceae</taxon>
        <taxon>Stigmatella</taxon>
    </lineage>
</organism>
<evidence type="ECO:0000313" key="1">
    <source>
        <dbReference type="EMBL" id="SEM26332.1"/>
    </source>
</evidence>
<dbReference type="AlphaFoldDB" id="A0A1H7WXK3"/>
<evidence type="ECO:0000313" key="2">
    <source>
        <dbReference type="Proteomes" id="UP000182719"/>
    </source>
</evidence>
<reference evidence="2" key="1">
    <citation type="submission" date="2016-10" db="EMBL/GenBank/DDBJ databases">
        <authorList>
            <person name="Varghese N."/>
            <person name="Submissions S."/>
        </authorList>
    </citation>
    <scope>NUCLEOTIDE SEQUENCE [LARGE SCALE GENOMIC DNA]</scope>
    <source>
        <strain evidence="2">DSM 17044</strain>
    </source>
</reference>